<evidence type="ECO:0000313" key="3">
    <source>
        <dbReference type="EMBL" id="UVE52498.1"/>
    </source>
</evidence>
<dbReference type="Gene3D" id="3.40.50.620">
    <property type="entry name" value="HUPs"/>
    <property type="match status" value="2"/>
</dbReference>
<dbReference type="InterPro" id="IPR006015">
    <property type="entry name" value="Universal_stress_UspA"/>
</dbReference>
<reference evidence="3" key="1">
    <citation type="submission" date="2021-07" db="EMBL/GenBank/DDBJ databases">
        <title>Studies on halocins as antimicrobial molecules from haloarchaea.</title>
        <authorList>
            <person name="Kumar S."/>
            <person name="Khare S.K."/>
        </authorList>
    </citation>
    <scope>NUCLEOTIDE SEQUENCE</scope>
    <source>
        <strain evidence="3">NCIM 5678</strain>
        <plasmid evidence="3">pHl5678-2</plasmid>
    </source>
</reference>
<keyword evidence="4" id="KW-1185">Reference proteome</keyword>
<feature type="domain" description="UspA" evidence="2">
    <location>
        <begin position="1"/>
        <end position="138"/>
    </location>
</feature>
<comment type="similarity">
    <text evidence="1">Belongs to the universal stress protein A family.</text>
</comment>
<feature type="domain" description="UspA" evidence="2">
    <location>
        <begin position="147"/>
        <end position="283"/>
    </location>
</feature>
<dbReference type="GeneID" id="74530851"/>
<dbReference type="PANTHER" id="PTHR46268:SF6">
    <property type="entry name" value="UNIVERSAL STRESS PROTEIN UP12"/>
    <property type="match status" value="1"/>
</dbReference>
<name>A0ABY5RKN2_HALLR</name>
<dbReference type="CDD" id="cd00293">
    <property type="entry name" value="USP-like"/>
    <property type="match status" value="2"/>
</dbReference>
<gene>
    <name evidence="3" type="ORF">KU306_18000</name>
</gene>
<sequence length="287" mass="29984">MYDRILVPIDGSDAAAAGAEAALALARRFDAELSVVHVLDPNEHLPDGTESPEDTTQWGNEVVDEVVERATGAGLEATGDVLEHDDSIPETILAYAATHDVDCIVMGTTGRTGLGRYVLGSVAEQTVRASSVPVVTVHEDITFDPEFESILVPTDGSAHALAAADHAVDLATATGAGLDILHVVDIGALPGSADPTSVLDALEKAGERALNDVIDLATEADVPAVEASVMSGSPYRAIVKYAEENDVGLVVMGTHGRTGLDRYFLGSVTERVVRRSEVPVLVVSKPD</sequence>
<keyword evidence="3" id="KW-0614">Plasmid</keyword>
<geneLocation type="plasmid" evidence="3 4">
    <name>pHl5678-2</name>
</geneLocation>
<accession>A0ABY5RKN2</accession>
<organism evidence="3 4">
    <name type="scientific">Haloferax larsenii</name>
    <dbReference type="NCBI Taxonomy" id="302484"/>
    <lineage>
        <taxon>Archaea</taxon>
        <taxon>Methanobacteriati</taxon>
        <taxon>Methanobacteriota</taxon>
        <taxon>Stenosarchaea group</taxon>
        <taxon>Halobacteria</taxon>
        <taxon>Halobacteriales</taxon>
        <taxon>Haloferacaceae</taxon>
        <taxon>Haloferax</taxon>
    </lineage>
</organism>
<dbReference type="SUPFAM" id="SSF52402">
    <property type="entry name" value="Adenine nucleotide alpha hydrolases-like"/>
    <property type="match status" value="2"/>
</dbReference>
<dbReference type="InterPro" id="IPR006016">
    <property type="entry name" value="UspA"/>
</dbReference>
<dbReference type="PANTHER" id="PTHR46268">
    <property type="entry name" value="STRESS RESPONSE PROTEIN NHAX"/>
    <property type="match status" value="1"/>
</dbReference>
<evidence type="ECO:0000256" key="1">
    <source>
        <dbReference type="ARBA" id="ARBA00008791"/>
    </source>
</evidence>
<dbReference type="InterPro" id="IPR014729">
    <property type="entry name" value="Rossmann-like_a/b/a_fold"/>
</dbReference>
<dbReference type="EMBL" id="CP078065">
    <property type="protein sequence ID" value="UVE52498.1"/>
    <property type="molecule type" value="Genomic_DNA"/>
</dbReference>
<dbReference type="Proteomes" id="UP001058330">
    <property type="component" value="Plasmid pHl5678-2"/>
</dbReference>
<dbReference type="RefSeq" id="WP_258303844.1">
    <property type="nucleotide sequence ID" value="NZ_CP078065.1"/>
</dbReference>
<dbReference type="Pfam" id="PF00582">
    <property type="entry name" value="Usp"/>
    <property type="match status" value="2"/>
</dbReference>
<evidence type="ECO:0000259" key="2">
    <source>
        <dbReference type="Pfam" id="PF00582"/>
    </source>
</evidence>
<proteinExistence type="inferred from homology"/>
<evidence type="ECO:0000313" key="4">
    <source>
        <dbReference type="Proteomes" id="UP001058330"/>
    </source>
</evidence>
<dbReference type="PRINTS" id="PR01438">
    <property type="entry name" value="UNVRSLSTRESS"/>
</dbReference>
<protein>
    <submittedName>
        <fullName evidence="3">Universal stress protein</fullName>
    </submittedName>
</protein>